<keyword evidence="4 7" id="KW-0378">Hydrolase</keyword>
<dbReference type="GO" id="GO:0003906">
    <property type="term" value="F:DNA-(apurinic or apyrimidinic site) endonuclease activity"/>
    <property type="evidence" value="ECO:0007669"/>
    <property type="project" value="TreeGrafter"/>
</dbReference>
<comment type="function">
    <text evidence="7">Endonuclease IV plays a role in DNA repair. It cleaves phosphodiester bonds at apurinic or apyrimidinic (AP) sites, generating a 3'-hydroxyl group and a 5'-terminal sugar phosphate.</text>
</comment>
<name>A0A956SE52_UNCEI</name>
<dbReference type="NCBIfam" id="TIGR00587">
    <property type="entry name" value="nfo"/>
    <property type="match status" value="1"/>
</dbReference>
<dbReference type="GO" id="GO:0008833">
    <property type="term" value="F:deoxyribonuclease IV (phage-T4-induced) activity"/>
    <property type="evidence" value="ECO:0007669"/>
    <property type="project" value="UniProtKB-UniRule"/>
</dbReference>
<feature type="binding site" evidence="7">
    <location>
        <position position="235"/>
    </location>
    <ligand>
        <name>Zn(2+)</name>
        <dbReference type="ChEBI" id="CHEBI:29105"/>
        <label>2</label>
    </ligand>
</feature>
<keyword evidence="6 7" id="KW-0234">DNA repair</keyword>
<dbReference type="GO" id="GO:0008081">
    <property type="term" value="F:phosphoric diester hydrolase activity"/>
    <property type="evidence" value="ECO:0007669"/>
    <property type="project" value="TreeGrafter"/>
</dbReference>
<dbReference type="HAMAP" id="MF_00152">
    <property type="entry name" value="Nfo"/>
    <property type="match status" value="1"/>
</dbReference>
<dbReference type="InterPro" id="IPR036237">
    <property type="entry name" value="Xyl_isomerase-like_sf"/>
</dbReference>
<feature type="region of interest" description="Disordered" evidence="8">
    <location>
        <begin position="284"/>
        <end position="315"/>
    </location>
</feature>
<gene>
    <name evidence="7" type="primary">nfo</name>
    <name evidence="10" type="ORF">KDA27_15325</name>
</gene>
<comment type="cofactor">
    <cofactor evidence="7">
        <name>Zn(2+)</name>
        <dbReference type="ChEBI" id="CHEBI:29105"/>
    </cofactor>
    <text evidence="7">Binds 3 Zn(2+) ions.</text>
</comment>
<reference evidence="10" key="1">
    <citation type="submission" date="2020-04" db="EMBL/GenBank/DDBJ databases">
        <authorList>
            <person name="Zhang T."/>
        </authorList>
    </citation>
    <scope>NUCLEOTIDE SEQUENCE</scope>
    <source>
        <strain evidence="10">HKST-UBA02</strain>
    </source>
</reference>
<sequence length="315" mass="34647">MPPSSPAFERRKRNAEAKGWHPLLGAHVSIAGGFHHALEAADGLGAGAAQIFTKPGSQWRAKPLDPGAVRRFHEVYAELGPFELAVHDSYLINLASVDPELRKKSIDAFLEEIERCEALGIPRLVFHPGSHLGRGEEAGLESIAEALRFCLDTTAGYQTRLLAENTAGQGSNLGFDLAHLQFLLDALGRPDRLRVCIDTCHLFAAGYEFRDEDAYAASKEELDRTIGIAAVDLFHLNDSKQPFASRKDRHENVGKGEIGAAPFGFFLRDPDFRSVPMIVETPIEGEGHKRDLTQLRRLSRMTPPQALPPKKGTRS</sequence>
<dbReference type="PROSITE" id="PS00730">
    <property type="entry name" value="AP_NUCLEASE_F2_2"/>
    <property type="match status" value="1"/>
</dbReference>
<evidence type="ECO:0000256" key="6">
    <source>
        <dbReference type="ARBA" id="ARBA00023204"/>
    </source>
</evidence>
<dbReference type="PANTHER" id="PTHR21445">
    <property type="entry name" value="ENDONUCLEASE IV ENDODEOXYRIBONUCLEASE IV"/>
    <property type="match status" value="1"/>
</dbReference>
<evidence type="ECO:0000256" key="1">
    <source>
        <dbReference type="ARBA" id="ARBA00005340"/>
    </source>
</evidence>
<feature type="binding site" evidence="7">
    <location>
        <position position="250"/>
    </location>
    <ligand>
        <name>Zn(2+)</name>
        <dbReference type="ChEBI" id="CHEBI:29105"/>
        <label>3</label>
    </ligand>
</feature>
<accession>A0A956SE52</accession>
<protein>
    <recommendedName>
        <fullName evidence="7">Probable endonuclease 4</fullName>
        <ecNumber evidence="7">3.1.21.2</ecNumber>
    </recommendedName>
    <alternativeName>
        <fullName evidence="7">Endodeoxyribonuclease IV</fullName>
    </alternativeName>
    <alternativeName>
        <fullName evidence="7">Endonuclease IV</fullName>
    </alternativeName>
</protein>
<comment type="similarity">
    <text evidence="1 7">Belongs to the AP endonuclease 2 family.</text>
</comment>
<dbReference type="InterPro" id="IPR013022">
    <property type="entry name" value="Xyl_isomerase-like_TIM-brl"/>
</dbReference>
<dbReference type="AlphaFoldDB" id="A0A956SE52"/>
<feature type="binding site" evidence="7">
    <location>
        <position position="280"/>
    </location>
    <ligand>
        <name>Zn(2+)</name>
        <dbReference type="ChEBI" id="CHEBI:29105"/>
        <label>2</label>
    </ligand>
</feature>
<feature type="compositionally biased region" description="Basic and acidic residues" evidence="8">
    <location>
        <begin position="285"/>
        <end position="294"/>
    </location>
</feature>
<dbReference type="PROSITE" id="PS00731">
    <property type="entry name" value="AP_NUCLEASE_F2_3"/>
    <property type="match status" value="1"/>
</dbReference>
<dbReference type="SUPFAM" id="SSF51658">
    <property type="entry name" value="Xylose isomerase-like"/>
    <property type="match status" value="1"/>
</dbReference>
<dbReference type="PROSITE" id="PS00729">
    <property type="entry name" value="AP_NUCLEASE_F2_1"/>
    <property type="match status" value="1"/>
</dbReference>
<evidence type="ECO:0000313" key="11">
    <source>
        <dbReference type="Proteomes" id="UP000739538"/>
    </source>
</evidence>
<evidence type="ECO:0000256" key="8">
    <source>
        <dbReference type="SAM" id="MobiDB-lite"/>
    </source>
</evidence>
<feature type="binding site" evidence="7">
    <location>
        <position position="201"/>
    </location>
    <ligand>
        <name>Zn(2+)</name>
        <dbReference type="ChEBI" id="CHEBI:29105"/>
        <label>3</label>
    </ligand>
</feature>
<feature type="domain" description="Xylose isomerase-like TIM barrel" evidence="9">
    <location>
        <begin position="39"/>
        <end position="296"/>
    </location>
</feature>
<dbReference type="GO" id="GO:0008270">
    <property type="term" value="F:zinc ion binding"/>
    <property type="evidence" value="ECO:0007669"/>
    <property type="project" value="UniProtKB-UniRule"/>
</dbReference>
<dbReference type="CDD" id="cd00019">
    <property type="entry name" value="AP2Ec"/>
    <property type="match status" value="1"/>
</dbReference>
<keyword evidence="7" id="KW-0255">Endonuclease</keyword>
<keyword evidence="2 7" id="KW-0479">Metal-binding</keyword>
<evidence type="ECO:0000259" key="9">
    <source>
        <dbReference type="Pfam" id="PF01261"/>
    </source>
</evidence>
<keyword evidence="7" id="KW-0540">Nuclease</keyword>
<dbReference type="PROSITE" id="PS51432">
    <property type="entry name" value="AP_NUCLEASE_F2_4"/>
    <property type="match status" value="1"/>
</dbReference>
<feature type="binding site" evidence="7">
    <location>
        <position position="198"/>
    </location>
    <ligand>
        <name>Zn(2+)</name>
        <dbReference type="ChEBI" id="CHEBI:29105"/>
        <label>2</label>
    </ligand>
</feature>
<dbReference type="SMART" id="SM00518">
    <property type="entry name" value="AP2Ec"/>
    <property type="match status" value="1"/>
</dbReference>
<evidence type="ECO:0000256" key="2">
    <source>
        <dbReference type="ARBA" id="ARBA00022723"/>
    </source>
</evidence>
<evidence type="ECO:0000256" key="7">
    <source>
        <dbReference type="HAMAP-Rule" id="MF_00152"/>
    </source>
</evidence>
<dbReference type="EMBL" id="JAGQHS010000085">
    <property type="protein sequence ID" value="MCA9757175.1"/>
    <property type="molecule type" value="Genomic_DNA"/>
</dbReference>
<dbReference type="InterPro" id="IPR001719">
    <property type="entry name" value="AP_endonuc_2"/>
</dbReference>
<dbReference type="GO" id="GO:0006284">
    <property type="term" value="P:base-excision repair"/>
    <property type="evidence" value="ECO:0007669"/>
    <property type="project" value="TreeGrafter"/>
</dbReference>
<feature type="binding site" evidence="7">
    <location>
        <position position="164"/>
    </location>
    <ligand>
        <name>Zn(2+)</name>
        <dbReference type="ChEBI" id="CHEBI:29105"/>
        <label>1</label>
    </ligand>
</feature>
<keyword evidence="5 7" id="KW-0862">Zinc</keyword>
<evidence type="ECO:0000256" key="3">
    <source>
        <dbReference type="ARBA" id="ARBA00022763"/>
    </source>
</evidence>
<dbReference type="GO" id="GO:0003677">
    <property type="term" value="F:DNA binding"/>
    <property type="evidence" value="ECO:0007669"/>
    <property type="project" value="InterPro"/>
</dbReference>
<evidence type="ECO:0000256" key="4">
    <source>
        <dbReference type="ARBA" id="ARBA00022801"/>
    </source>
</evidence>
<evidence type="ECO:0000256" key="5">
    <source>
        <dbReference type="ARBA" id="ARBA00022833"/>
    </source>
</evidence>
<keyword evidence="3 7" id="KW-0227">DNA damage</keyword>
<feature type="binding site" evidence="7">
    <location>
        <position position="127"/>
    </location>
    <ligand>
        <name>Zn(2+)</name>
        <dbReference type="ChEBI" id="CHEBI:29105"/>
        <label>1</label>
    </ligand>
</feature>
<dbReference type="EC" id="3.1.21.2" evidence="7"/>
<dbReference type="Proteomes" id="UP000739538">
    <property type="component" value="Unassembled WGS sequence"/>
</dbReference>
<dbReference type="Pfam" id="PF01261">
    <property type="entry name" value="AP_endonuc_2"/>
    <property type="match status" value="1"/>
</dbReference>
<dbReference type="FunFam" id="3.20.20.150:FF:000001">
    <property type="entry name" value="Probable endonuclease 4"/>
    <property type="match status" value="1"/>
</dbReference>
<reference evidence="10" key="2">
    <citation type="journal article" date="2021" name="Microbiome">
        <title>Successional dynamics and alternative stable states in a saline activated sludge microbial community over 9 years.</title>
        <authorList>
            <person name="Wang Y."/>
            <person name="Ye J."/>
            <person name="Ju F."/>
            <person name="Liu L."/>
            <person name="Boyd J.A."/>
            <person name="Deng Y."/>
            <person name="Parks D.H."/>
            <person name="Jiang X."/>
            <person name="Yin X."/>
            <person name="Woodcroft B.J."/>
            <person name="Tyson G.W."/>
            <person name="Hugenholtz P."/>
            <person name="Polz M.F."/>
            <person name="Zhang T."/>
        </authorList>
    </citation>
    <scope>NUCLEOTIDE SEQUENCE</scope>
    <source>
        <strain evidence="10">HKST-UBA02</strain>
    </source>
</reference>
<comment type="caution">
    <text evidence="10">The sequence shown here is derived from an EMBL/GenBank/DDBJ whole genome shotgun (WGS) entry which is preliminary data.</text>
</comment>
<organism evidence="10 11">
    <name type="scientific">Eiseniibacteriota bacterium</name>
    <dbReference type="NCBI Taxonomy" id="2212470"/>
    <lineage>
        <taxon>Bacteria</taxon>
        <taxon>Candidatus Eiseniibacteriota</taxon>
    </lineage>
</organism>
<comment type="catalytic activity">
    <reaction evidence="7">
        <text>Endonucleolytic cleavage to 5'-phosphooligonucleotide end-products.</text>
        <dbReference type="EC" id="3.1.21.2"/>
    </reaction>
</comment>
<dbReference type="InterPro" id="IPR018246">
    <property type="entry name" value="AP_endonuc_F2_Zn_BS"/>
</dbReference>
<feature type="binding site" evidence="7">
    <location>
        <position position="248"/>
    </location>
    <ligand>
        <name>Zn(2+)</name>
        <dbReference type="ChEBI" id="CHEBI:29105"/>
        <label>3</label>
    </ligand>
</feature>
<feature type="binding site" evidence="7">
    <location>
        <position position="164"/>
    </location>
    <ligand>
        <name>Zn(2+)</name>
        <dbReference type="ChEBI" id="CHEBI:29105"/>
        <label>2</label>
    </ligand>
</feature>
<evidence type="ECO:0000313" key="10">
    <source>
        <dbReference type="EMBL" id="MCA9757175.1"/>
    </source>
</evidence>
<dbReference type="Gene3D" id="3.20.20.150">
    <property type="entry name" value="Divalent-metal-dependent TIM barrel enzymes"/>
    <property type="match status" value="1"/>
</dbReference>
<feature type="binding site" evidence="7">
    <location>
        <position position="87"/>
    </location>
    <ligand>
        <name>Zn(2+)</name>
        <dbReference type="ChEBI" id="CHEBI:29105"/>
        <label>1</label>
    </ligand>
</feature>
<proteinExistence type="inferred from homology"/>
<dbReference type="PANTHER" id="PTHR21445:SF0">
    <property type="entry name" value="APURINIC-APYRIMIDINIC ENDONUCLEASE"/>
    <property type="match status" value="1"/>
</dbReference>